<dbReference type="PANTHER" id="PTHR33327:SF3">
    <property type="entry name" value="RNA-DIRECTED DNA POLYMERASE"/>
    <property type="match status" value="1"/>
</dbReference>
<feature type="domain" description="DUF7041" evidence="2">
    <location>
        <begin position="18"/>
        <end position="79"/>
    </location>
</feature>
<accession>A0A8X6TFR0</accession>
<evidence type="ECO:0000259" key="2">
    <source>
        <dbReference type="Pfam" id="PF23055"/>
    </source>
</evidence>
<sequence length="241" mass="27272">MTEDSNAQQHVSRIAAKLPPLWKHNIKLWFLQAETNFELSGITNDVTKYNNVLAAIDSEILSVVSDLLFDPPHVDRFEKSTYPLTYKYGKSTDLLIYRLGKSTDSESRKLPSELQLGDDKPSHAQRKMKELAGTALNDDFLRNLWLQRLPVEIKTILSVSSEKLENLAKLTDKIAEVRASPFTPNVYAVAGRSKQSSNSSNSPLNEMIALRGEIAALSKQVERLSRDRSRNRSRRRYGKSP</sequence>
<evidence type="ECO:0000256" key="1">
    <source>
        <dbReference type="SAM" id="MobiDB-lite"/>
    </source>
</evidence>
<dbReference type="EMBL" id="BMAW01102792">
    <property type="protein sequence ID" value="GFT05980.1"/>
    <property type="molecule type" value="Genomic_DNA"/>
</dbReference>
<dbReference type="OrthoDB" id="10257314at2759"/>
<feature type="region of interest" description="Disordered" evidence="1">
    <location>
        <begin position="220"/>
        <end position="241"/>
    </location>
</feature>
<proteinExistence type="predicted"/>
<dbReference type="PANTHER" id="PTHR33327">
    <property type="entry name" value="ENDONUCLEASE"/>
    <property type="match status" value="1"/>
</dbReference>
<gene>
    <name evidence="3" type="primary">AVEN_252656_1</name>
    <name evidence="3" type="ORF">NPIL_458231</name>
</gene>
<feature type="compositionally biased region" description="Basic and acidic residues" evidence="1">
    <location>
        <begin position="220"/>
        <end position="230"/>
    </location>
</feature>
<feature type="compositionally biased region" description="Basic residues" evidence="1">
    <location>
        <begin position="231"/>
        <end position="241"/>
    </location>
</feature>
<name>A0A8X6TFR0_NEPPI</name>
<dbReference type="AlphaFoldDB" id="A0A8X6TFR0"/>
<comment type="caution">
    <text evidence="3">The sequence shown here is derived from an EMBL/GenBank/DDBJ whole genome shotgun (WGS) entry which is preliminary data.</text>
</comment>
<evidence type="ECO:0000313" key="4">
    <source>
        <dbReference type="Proteomes" id="UP000887013"/>
    </source>
</evidence>
<dbReference type="Proteomes" id="UP000887013">
    <property type="component" value="Unassembled WGS sequence"/>
</dbReference>
<organism evidence="3 4">
    <name type="scientific">Nephila pilipes</name>
    <name type="common">Giant wood spider</name>
    <name type="synonym">Nephila maculata</name>
    <dbReference type="NCBI Taxonomy" id="299642"/>
    <lineage>
        <taxon>Eukaryota</taxon>
        <taxon>Metazoa</taxon>
        <taxon>Ecdysozoa</taxon>
        <taxon>Arthropoda</taxon>
        <taxon>Chelicerata</taxon>
        <taxon>Arachnida</taxon>
        <taxon>Araneae</taxon>
        <taxon>Araneomorphae</taxon>
        <taxon>Entelegynae</taxon>
        <taxon>Araneoidea</taxon>
        <taxon>Nephilidae</taxon>
        <taxon>Nephila</taxon>
    </lineage>
</organism>
<evidence type="ECO:0000313" key="3">
    <source>
        <dbReference type="EMBL" id="GFT05980.1"/>
    </source>
</evidence>
<protein>
    <recommendedName>
        <fullName evidence="2">DUF7041 domain-containing protein</fullName>
    </recommendedName>
</protein>
<dbReference type="InterPro" id="IPR055469">
    <property type="entry name" value="DUF7041"/>
</dbReference>
<keyword evidence="4" id="KW-1185">Reference proteome</keyword>
<reference evidence="3" key="1">
    <citation type="submission" date="2020-08" db="EMBL/GenBank/DDBJ databases">
        <title>Multicomponent nature underlies the extraordinary mechanical properties of spider dragline silk.</title>
        <authorList>
            <person name="Kono N."/>
            <person name="Nakamura H."/>
            <person name="Mori M."/>
            <person name="Yoshida Y."/>
            <person name="Ohtoshi R."/>
            <person name="Malay A.D."/>
            <person name="Moran D.A.P."/>
            <person name="Tomita M."/>
            <person name="Numata K."/>
            <person name="Arakawa K."/>
        </authorList>
    </citation>
    <scope>NUCLEOTIDE SEQUENCE</scope>
</reference>
<dbReference type="Pfam" id="PF23055">
    <property type="entry name" value="DUF7041"/>
    <property type="match status" value="1"/>
</dbReference>